<comment type="catalytic activity">
    <reaction evidence="4">
        <text>O-phospho-L-tyrosyl-[protein] + H2O = L-tyrosyl-[protein] + phosphate</text>
        <dbReference type="Rhea" id="RHEA:10684"/>
        <dbReference type="Rhea" id="RHEA-COMP:10136"/>
        <dbReference type="Rhea" id="RHEA-COMP:20101"/>
        <dbReference type="ChEBI" id="CHEBI:15377"/>
        <dbReference type="ChEBI" id="CHEBI:43474"/>
        <dbReference type="ChEBI" id="CHEBI:46858"/>
        <dbReference type="ChEBI" id="CHEBI:61978"/>
        <dbReference type="EC" id="3.1.3.48"/>
    </reaction>
</comment>
<evidence type="ECO:0000256" key="2">
    <source>
        <dbReference type="ARBA" id="ARBA00013064"/>
    </source>
</evidence>
<organism evidence="5">
    <name type="scientific">uncultured bacterium fosmid pJB71G8</name>
    <dbReference type="NCBI Taxonomy" id="1478068"/>
    <lineage>
        <taxon>Bacteria</taxon>
        <taxon>environmental samples</taxon>
    </lineage>
</organism>
<accession>A0A0H3U9S6</accession>
<dbReference type="EMBL" id="KF540240">
    <property type="protein sequence ID" value="AIF26618.1"/>
    <property type="molecule type" value="Genomic_DNA"/>
</dbReference>
<dbReference type="GO" id="GO:0004725">
    <property type="term" value="F:protein tyrosine phosphatase activity"/>
    <property type="evidence" value="ECO:0007669"/>
    <property type="project" value="UniProtKB-EC"/>
</dbReference>
<evidence type="ECO:0000256" key="1">
    <source>
        <dbReference type="ARBA" id="ARBA00005750"/>
    </source>
</evidence>
<dbReference type="Pfam" id="PF19567">
    <property type="entry name" value="CpsB_CapC"/>
    <property type="match status" value="1"/>
</dbReference>
<dbReference type="PIRSF" id="PIRSF016557">
    <property type="entry name" value="Caps_synth_CpsB"/>
    <property type="match status" value="1"/>
</dbReference>
<dbReference type="PANTHER" id="PTHR39181">
    <property type="entry name" value="TYROSINE-PROTEIN PHOSPHATASE YWQE"/>
    <property type="match status" value="1"/>
</dbReference>
<sequence length="245" mass="28249">MFNFLRKRPKNSTLFYNTDVHCHILPGVDHGAQTVEQSLEMLEAQMGMGINRVICTSHVTSETFENTPESLTQAYNILCDAVKQAGMDIELHCSAEYRIDEYWDKQYEAGNIIPMPGKFILMENSFQQELLLLDDLMFDLMVKGYKPILAHPERYFYYAKRHDRLMKLHGSGVKFQVNILSLAGFFGHGARETALWLIKNGLVDMLGTDMHNMNHAEVIKEYIGSKEWTKLARVLEPNIINDWVK</sequence>
<keyword evidence="3" id="KW-0378">Hydrolase</keyword>
<protein>
    <recommendedName>
        <fullName evidence="2">protein-tyrosine-phosphatase</fullName>
        <ecNumber evidence="2">3.1.3.48</ecNumber>
    </recommendedName>
</protein>
<proteinExistence type="inferred from homology"/>
<reference evidence="5" key="1">
    <citation type="submission" date="2013-08" db="EMBL/GenBank/DDBJ databases">
        <title>Comparison of modified E. coli strains.</title>
        <authorList>
            <person name="Juergensen J."/>
            <person name="Bonge A."/>
            <person name="Streit W.R."/>
        </authorList>
    </citation>
    <scope>NUCLEOTIDE SEQUENCE</scope>
</reference>
<dbReference type="SUPFAM" id="SSF89550">
    <property type="entry name" value="PHP domain-like"/>
    <property type="match status" value="1"/>
</dbReference>
<evidence type="ECO:0000256" key="4">
    <source>
        <dbReference type="ARBA" id="ARBA00051722"/>
    </source>
</evidence>
<evidence type="ECO:0000256" key="3">
    <source>
        <dbReference type="ARBA" id="ARBA00022801"/>
    </source>
</evidence>
<dbReference type="InterPro" id="IPR016195">
    <property type="entry name" value="Pol/histidinol_Pase-like"/>
</dbReference>
<dbReference type="AlphaFoldDB" id="A0A0H3U9S6"/>
<dbReference type="PANTHER" id="PTHR39181:SF1">
    <property type="entry name" value="TYROSINE-PROTEIN PHOSPHATASE YWQE"/>
    <property type="match status" value="1"/>
</dbReference>
<evidence type="ECO:0000313" key="5">
    <source>
        <dbReference type="EMBL" id="AIF26618.1"/>
    </source>
</evidence>
<dbReference type="EC" id="3.1.3.48" evidence="2"/>
<name>A0A0H3U9S6_9BACT</name>
<dbReference type="InterPro" id="IPR016667">
    <property type="entry name" value="Caps_polysacc_synth_CpsB/CapC"/>
</dbReference>
<dbReference type="Gene3D" id="3.20.20.140">
    <property type="entry name" value="Metal-dependent hydrolases"/>
    <property type="match status" value="1"/>
</dbReference>
<dbReference type="GO" id="GO:0030145">
    <property type="term" value="F:manganese ion binding"/>
    <property type="evidence" value="ECO:0007669"/>
    <property type="project" value="InterPro"/>
</dbReference>
<comment type="similarity">
    <text evidence="1">Belongs to the metallo-dependent hydrolases superfamily. CpsB/CapC family.</text>
</comment>